<accession>A0A839XZI9</accession>
<reference evidence="1 2" key="1">
    <citation type="submission" date="2020-08" db="EMBL/GenBank/DDBJ databases">
        <title>Sequencing the genomes of 1000 actinobacteria strains.</title>
        <authorList>
            <person name="Klenk H.-P."/>
        </authorList>
    </citation>
    <scope>NUCLEOTIDE SEQUENCE [LARGE SCALE GENOMIC DNA]</scope>
    <source>
        <strain evidence="1 2">DSM 45267</strain>
    </source>
</reference>
<sequence>MTLGNDRAGAGLRVDDSLAEKLVDAPVTASHPRNLPALHAGRFLPFMPPC</sequence>
<evidence type="ECO:0000313" key="2">
    <source>
        <dbReference type="Proteomes" id="UP000564573"/>
    </source>
</evidence>
<dbReference type="AlphaFoldDB" id="A0A839XZI9"/>
<evidence type="ECO:0000313" key="1">
    <source>
        <dbReference type="EMBL" id="MBB3665135.1"/>
    </source>
</evidence>
<gene>
    <name evidence="1" type="ORF">FB384_004086</name>
</gene>
<keyword evidence="2" id="KW-1185">Reference proteome</keyword>
<dbReference type="Proteomes" id="UP000564573">
    <property type="component" value="Unassembled WGS sequence"/>
</dbReference>
<dbReference type="EMBL" id="JACIBS010000002">
    <property type="protein sequence ID" value="MBB3665135.1"/>
    <property type="molecule type" value="Genomic_DNA"/>
</dbReference>
<comment type="caution">
    <text evidence="1">The sequence shown here is derived from an EMBL/GenBank/DDBJ whole genome shotgun (WGS) entry which is preliminary data.</text>
</comment>
<organism evidence="1 2">
    <name type="scientific">Prauserella sediminis</name>
    <dbReference type="NCBI Taxonomy" id="577680"/>
    <lineage>
        <taxon>Bacteria</taxon>
        <taxon>Bacillati</taxon>
        <taxon>Actinomycetota</taxon>
        <taxon>Actinomycetes</taxon>
        <taxon>Pseudonocardiales</taxon>
        <taxon>Pseudonocardiaceae</taxon>
        <taxon>Prauserella</taxon>
        <taxon>Prauserella salsuginis group</taxon>
    </lineage>
</organism>
<proteinExistence type="predicted"/>
<protein>
    <submittedName>
        <fullName evidence="1">Uncharacterized protein</fullName>
    </submittedName>
</protein>
<name>A0A839XZI9_9PSEU</name>